<dbReference type="Gene3D" id="3.30.200.20">
    <property type="entry name" value="Phosphorylase Kinase, domain 1"/>
    <property type="match status" value="1"/>
</dbReference>
<keyword evidence="3" id="KW-1185">Reference proteome</keyword>
<evidence type="ECO:0000313" key="3">
    <source>
        <dbReference type="Proteomes" id="UP000053820"/>
    </source>
</evidence>
<evidence type="ECO:0000259" key="1">
    <source>
        <dbReference type="PROSITE" id="PS50011"/>
    </source>
</evidence>
<dbReference type="Pfam" id="PF00069">
    <property type="entry name" value="Pkinase"/>
    <property type="match status" value="1"/>
</dbReference>
<dbReference type="Gene3D" id="1.10.510.10">
    <property type="entry name" value="Transferase(Phosphotransferase) domain 1"/>
    <property type="match status" value="1"/>
</dbReference>
<gene>
    <name evidence="2" type="ORF">HYDPIDRAFT_34051</name>
</gene>
<dbReference type="EMBL" id="KN839927">
    <property type="protein sequence ID" value="KIJ58551.1"/>
    <property type="molecule type" value="Genomic_DNA"/>
</dbReference>
<dbReference type="PROSITE" id="PS50011">
    <property type="entry name" value="PROTEIN_KINASE_DOM"/>
    <property type="match status" value="1"/>
</dbReference>
<evidence type="ECO:0000313" key="2">
    <source>
        <dbReference type="EMBL" id="KIJ58551.1"/>
    </source>
</evidence>
<proteinExistence type="predicted"/>
<dbReference type="SMART" id="SM00220">
    <property type="entry name" value="S_TKc"/>
    <property type="match status" value="1"/>
</dbReference>
<dbReference type="InterPro" id="IPR050235">
    <property type="entry name" value="CK1_Ser-Thr_kinase"/>
</dbReference>
<dbReference type="InterPro" id="IPR011009">
    <property type="entry name" value="Kinase-like_dom_sf"/>
</dbReference>
<reference evidence="2 3" key="1">
    <citation type="submission" date="2014-04" db="EMBL/GenBank/DDBJ databases">
        <title>Evolutionary Origins and Diversification of the Mycorrhizal Mutualists.</title>
        <authorList>
            <consortium name="DOE Joint Genome Institute"/>
            <consortium name="Mycorrhizal Genomics Consortium"/>
            <person name="Kohler A."/>
            <person name="Kuo A."/>
            <person name="Nagy L.G."/>
            <person name="Floudas D."/>
            <person name="Copeland A."/>
            <person name="Barry K.W."/>
            <person name="Cichocki N."/>
            <person name="Veneault-Fourrey C."/>
            <person name="LaButti K."/>
            <person name="Lindquist E.A."/>
            <person name="Lipzen A."/>
            <person name="Lundell T."/>
            <person name="Morin E."/>
            <person name="Murat C."/>
            <person name="Riley R."/>
            <person name="Ohm R."/>
            <person name="Sun H."/>
            <person name="Tunlid A."/>
            <person name="Henrissat B."/>
            <person name="Grigoriev I.V."/>
            <person name="Hibbett D.S."/>
            <person name="Martin F."/>
        </authorList>
    </citation>
    <scope>NUCLEOTIDE SEQUENCE [LARGE SCALE GENOMIC DNA]</scope>
    <source>
        <strain evidence="2 3">MD-312</strain>
    </source>
</reference>
<dbReference type="InterPro" id="IPR000719">
    <property type="entry name" value="Prot_kinase_dom"/>
</dbReference>
<dbReference type="GO" id="GO:0004672">
    <property type="term" value="F:protein kinase activity"/>
    <property type="evidence" value="ECO:0007669"/>
    <property type="project" value="InterPro"/>
</dbReference>
<dbReference type="SUPFAM" id="SSF56112">
    <property type="entry name" value="Protein kinase-like (PK-like)"/>
    <property type="match status" value="1"/>
</dbReference>
<dbReference type="HOGENOM" id="CLU_019279_2_0_1"/>
<dbReference type="PANTHER" id="PTHR11909">
    <property type="entry name" value="CASEIN KINASE-RELATED"/>
    <property type="match status" value="1"/>
</dbReference>
<feature type="domain" description="Protein kinase" evidence="1">
    <location>
        <begin position="41"/>
        <end position="168"/>
    </location>
</feature>
<dbReference type="AlphaFoldDB" id="A0A0C9W6V9"/>
<name>A0A0C9W6V9_9AGAM</name>
<protein>
    <recommendedName>
        <fullName evidence="1">Protein kinase domain-containing protein</fullName>
    </recommendedName>
</protein>
<dbReference type="Proteomes" id="UP000053820">
    <property type="component" value="Unassembled WGS sequence"/>
</dbReference>
<accession>A0A0C9W6V9</accession>
<dbReference type="OrthoDB" id="2688199at2759"/>
<dbReference type="GO" id="GO:0005524">
    <property type="term" value="F:ATP binding"/>
    <property type="evidence" value="ECO:0007669"/>
    <property type="project" value="InterPro"/>
</dbReference>
<organism evidence="2 3">
    <name type="scientific">Hydnomerulius pinastri MD-312</name>
    <dbReference type="NCBI Taxonomy" id="994086"/>
    <lineage>
        <taxon>Eukaryota</taxon>
        <taxon>Fungi</taxon>
        <taxon>Dikarya</taxon>
        <taxon>Basidiomycota</taxon>
        <taxon>Agaricomycotina</taxon>
        <taxon>Agaricomycetes</taxon>
        <taxon>Agaricomycetidae</taxon>
        <taxon>Boletales</taxon>
        <taxon>Boletales incertae sedis</taxon>
        <taxon>Leucogyrophana</taxon>
    </lineage>
</organism>
<sequence length="168" mass="18377">MPSLKTLCVSESQDSLYDDCDVGHSTIFTSYASSMRIDRKFKLLSRIGGGSQGDVFVARNILSGTEVAVKLQRLESGRALEREYLVYKSLTGGPGIAHLCWFGTDSGHHAMAMDRLGPSLEDILSQTGQKLVAEVVAHIGCQMVSCLEFIHTRDFIHRDIKPSTSGNV</sequence>